<evidence type="ECO:0000256" key="1">
    <source>
        <dbReference type="SAM" id="Phobius"/>
    </source>
</evidence>
<name>A0ABY4HQC7_9FLAO</name>
<evidence type="ECO:0000313" key="2">
    <source>
        <dbReference type="EMBL" id="UOX35070.1"/>
    </source>
</evidence>
<reference evidence="2" key="2">
    <citation type="submission" date="2022-04" db="EMBL/GenBank/DDBJ databases">
        <title>Complete Genome Sequence of Flavobacterium sediminilitoris YSM-43, Isolated from a Tidal Sediment.</title>
        <authorList>
            <person name="Lee P.A."/>
        </authorList>
    </citation>
    <scope>NUCLEOTIDE SEQUENCE</scope>
    <source>
        <strain evidence="2">YSM-43</strain>
    </source>
</reference>
<organism evidence="2 3">
    <name type="scientific">Flavobacterium sediminilitoris</name>
    <dbReference type="NCBI Taxonomy" id="2024526"/>
    <lineage>
        <taxon>Bacteria</taxon>
        <taxon>Pseudomonadati</taxon>
        <taxon>Bacteroidota</taxon>
        <taxon>Flavobacteriia</taxon>
        <taxon>Flavobacteriales</taxon>
        <taxon>Flavobacteriaceae</taxon>
        <taxon>Flavobacterium</taxon>
    </lineage>
</organism>
<dbReference type="Proteomes" id="UP000830454">
    <property type="component" value="Chromosome"/>
</dbReference>
<feature type="transmembrane region" description="Helical" evidence="1">
    <location>
        <begin position="85"/>
        <end position="103"/>
    </location>
</feature>
<protein>
    <recommendedName>
        <fullName evidence="4">50S ribosomal protein L27</fullName>
    </recommendedName>
</protein>
<reference evidence="2" key="1">
    <citation type="submission" date="2021-12" db="EMBL/GenBank/DDBJ databases">
        <authorList>
            <person name="Cha I.-T."/>
            <person name="Lee K.-E."/>
            <person name="Park S.-J."/>
        </authorList>
    </citation>
    <scope>NUCLEOTIDE SEQUENCE</scope>
    <source>
        <strain evidence="2">YSM-43</strain>
    </source>
</reference>
<keyword evidence="1" id="KW-1133">Transmembrane helix</keyword>
<keyword evidence="3" id="KW-1185">Reference proteome</keyword>
<gene>
    <name evidence="2" type="ORF">LXD69_06045</name>
</gene>
<dbReference type="RefSeq" id="WP_045969983.1">
    <property type="nucleotide sequence ID" value="NZ_CP090145.1"/>
</dbReference>
<keyword evidence="1" id="KW-0812">Transmembrane</keyword>
<evidence type="ECO:0000313" key="3">
    <source>
        <dbReference type="Proteomes" id="UP000830454"/>
    </source>
</evidence>
<evidence type="ECO:0008006" key="4">
    <source>
        <dbReference type="Google" id="ProtNLM"/>
    </source>
</evidence>
<accession>A0ABY4HQC7</accession>
<proteinExistence type="predicted"/>
<feature type="transmembrane region" description="Helical" evidence="1">
    <location>
        <begin position="12"/>
        <end position="32"/>
    </location>
</feature>
<feature type="transmembrane region" description="Helical" evidence="1">
    <location>
        <begin position="115"/>
        <end position="135"/>
    </location>
</feature>
<keyword evidence="1" id="KW-0472">Membrane</keyword>
<dbReference type="EMBL" id="CP090145">
    <property type="protein sequence ID" value="UOX35070.1"/>
    <property type="molecule type" value="Genomic_DNA"/>
</dbReference>
<sequence length="140" mass="15672">MYSALQSAHSIFAYIVLSILFLAAINAIIGITSKKIFTTKDLRISLFALILSHFQLLLGFVLYFVSPLGSASLGNMDKAFRLTSLEHPLINIIAIALITIGWSKHKKEESNNGKFKKIGIFYTIGFLLILSRLPWANWLN</sequence>
<feature type="transmembrane region" description="Helical" evidence="1">
    <location>
        <begin position="44"/>
        <end position="65"/>
    </location>
</feature>